<sequence length="245" mass="27425">MNTITVAQLLNTSGQILDDLRNLIVRSRPPKGGPDRLRVGLVLTIAEQFEAALRLANAHMSTHSATHVRSMIEALVAMKMLASDSGYVDQMRYEKLRGERRVYEGILADPNIPEHLKVTIKDSYAICNSECETFRAAGRKPKKISDDLGTAELWHLVGPYSMLCAFSHNDLAVLALRHQGEKSMVYKQDDPPEFVHSVVHTALLVLMDATHQFGKIAKFPGDHFDSVFGAMNQKWSSVVDKRIER</sequence>
<reference evidence="2" key="1">
    <citation type="journal article" date="2019" name="Int. J. Syst. Evol. Microbiol.">
        <title>The Global Catalogue of Microorganisms (GCM) 10K type strain sequencing project: providing services to taxonomists for standard genome sequencing and annotation.</title>
        <authorList>
            <consortium name="The Broad Institute Genomics Platform"/>
            <consortium name="The Broad Institute Genome Sequencing Center for Infectious Disease"/>
            <person name="Wu L."/>
            <person name="Ma J."/>
        </authorList>
    </citation>
    <scope>NUCLEOTIDE SEQUENCE [LARGE SCALE GENOMIC DNA]</scope>
    <source>
        <strain evidence="2">CGMCC 1.15103</strain>
    </source>
</reference>
<comment type="caution">
    <text evidence="1">The sequence shown here is derived from an EMBL/GenBank/DDBJ whole genome shotgun (WGS) entry which is preliminary data.</text>
</comment>
<dbReference type="RefSeq" id="WP_115783793.1">
    <property type="nucleotide sequence ID" value="NZ_BMHL01000015.1"/>
</dbReference>
<evidence type="ECO:0000313" key="2">
    <source>
        <dbReference type="Proteomes" id="UP000602004"/>
    </source>
</evidence>
<name>A0ABQ1NID3_9BURK</name>
<gene>
    <name evidence="1" type="ORF">GCM10011400_61800</name>
</gene>
<keyword evidence="2" id="KW-1185">Reference proteome</keyword>
<dbReference type="InterPro" id="IPR043733">
    <property type="entry name" value="DUF5677"/>
</dbReference>
<dbReference type="Pfam" id="PF18928">
    <property type="entry name" value="DUF5677"/>
    <property type="match status" value="1"/>
</dbReference>
<evidence type="ECO:0000313" key="1">
    <source>
        <dbReference type="EMBL" id="GGC65429.1"/>
    </source>
</evidence>
<dbReference type="EMBL" id="BMHL01000015">
    <property type="protein sequence ID" value="GGC65429.1"/>
    <property type="molecule type" value="Genomic_DNA"/>
</dbReference>
<organism evidence="1 2">
    <name type="scientific">Paraburkholderia caffeinilytica</name>
    <dbReference type="NCBI Taxonomy" id="1761016"/>
    <lineage>
        <taxon>Bacteria</taxon>
        <taxon>Pseudomonadati</taxon>
        <taxon>Pseudomonadota</taxon>
        <taxon>Betaproteobacteria</taxon>
        <taxon>Burkholderiales</taxon>
        <taxon>Burkholderiaceae</taxon>
        <taxon>Paraburkholderia</taxon>
    </lineage>
</organism>
<dbReference type="Proteomes" id="UP000602004">
    <property type="component" value="Unassembled WGS sequence"/>
</dbReference>
<accession>A0ABQ1NID3</accession>
<proteinExistence type="predicted"/>
<protein>
    <submittedName>
        <fullName evidence="1">Uncharacterized protein</fullName>
    </submittedName>
</protein>